<proteinExistence type="predicted"/>
<keyword evidence="1" id="KW-0812">Transmembrane</keyword>
<evidence type="ECO:0000256" key="1">
    <source>
        <dbReference type="SAM" id="Phobius"/>
    </source>
</evidence>
<accession>A0A0F4VLN0</accession>
<dbReference type="Proteomes" id="UP000033731">
    <property type="component" value="Unassembled WGS sequence"/>
</dbReference>
<sequence length="66" mass="7856">MIGDSVNSIDFKEKSSSDGVKWRDGNIWLLFGIVVVYFSISFSSRVVDYVDENHFYYDYKRYNRIN</sequence>
<comment type="caution">
    <text evidence="2">The sequence shown here is derived from an EMBL/GenBank/DDBJ whole genome shotgun (WGS) entry which is preliminary data.</text>
</comment>
<keyword evidence="3" id="KW-1185">Reference proteome</keyword>
<organism evidence="2 3">
    <name type="scientific">Candidatus Liberibacter solanacearum</name>
    <dbReference type="NCBI Taxonomy" id="556287"/>
    <lineage>
        <taxon>Bacteria</taxon>
        <taxon>Pseudomonadati</taxon>
        <taxon>Pseudomonadota</taxon>
        <taxon>Alphaproteobacteria</taxon>
        <taxon>Hyphomicrobiales</taxon>
        <taxon>Rhizobiaceae</taxon>
        <taxon>Liberibacter</taxon>
    </lineage>
</organism>
<dbReference type="EMBL" id="JMTK01000002">
    <property type="protein sequence ID" value="KJZ82381.1"/>
    <property type="molecule type" value="Genomic_DNA"/>
</dbReference>
<evidence type="ECO:0000313" key="2">
    <source>
        <dbReference type="EMBL" id="KJZ82381.1"/>
    </source>
</evidence>
<protein>
    <submittedName>
        <fullName evidence="2">Uncharacterized protein</fullName>
    </submittedName>
</protein>
<keyword evidence="1" id="KW-0472">Membrane</keyword>
<evidence type="ECO:0000313" key="3">
    <source>
        <dbReference type="Proteomes" id="UP000033731"/>
    </source>
</evidence>
<reference evidence="2 3" key="1">
    <citation type="journal article" date="2015" name="Phytopathology">
        <title>Genomes of Candidatus Liberibacter solanacearum haplotype A from New Zealand and the USA suggest significant genome plasticity in the species.</title>
        <authorList>
            <person name="Thompson S.M."/>
            <person name="Johnson C.P."/>
            <person name="Lu A.Y."/>
            <person name="Frampton R.A."/>
            <person name="Sullivan K.L."/>
            <person name="Fiers M.W."/>
            <person name="Crowhurst R.N."/>
            <person name="Pitman A.R."/>
            <person name="Scott I."/>
            <person name="Gudmestad N.C."/>
            <person name="Smith G.R."/>
        </authorList>
    </citation>
    <scope>NUCLEOTIDE SEQUENCE [LARGE SCALE GENOMIC DNA]</scope>
    <source>
        <strain evidence="2 3">LsoNZ1</strain>
    </source>
</reference>
<name>A0A0F4VLN0_9HYPH</name>
<gene>
    <name evidence="2" type="ORF">DJ66_1131</name>
</gene>
<dbReference type="PATRIC" id="fig|556287.9.peg.1150"/>
<feature type="transmembrane region" description="Helical" evidence="1">
    <location>
        <begin position="27"/>
        <end position="47"/>
    </location>
</feature>
<keyword evidence="1" id="KW-1133">Transmembrane helix</keyword>
<dbReference type="AlphaFoldDB" id="A0A0F4VLN0"/>
<dbReference type="RefSeq" id="WP_013461908.1">
    <property type="nucleotide sequence ID" value="NZ_JMTK01000002.1"/>
</dbReference>